<name>A0A8J5WAY3_ZIZPA</name>
<dbReference type="GO" id="GO:0012505">
    <property type="term" value="C:endomembrane system"/>
    <property type="evidence" value="ECO:0007669"/>
    <property type="project" value="UniProtKB-SubCell"/>
</dbReference>
<evidence type="ECO:0000256" key="6">
    <source>
        <dbReference type="ARBA" id="ARBA00029467"/>
    </source>
</evidence>
<gene>
    <name evidence="8" type="ORF">GUJ93_ZPchr0010g8574</name>
</gene>
<feature type="transmembrane region" description="Helical" evidence="7">
    <location>
        <begin position="9"/>
        <end position="29"/>
    </location>
</feature>
<dbReference type="InterPro" id="IPR009606">
    <property type="entry name" value="DEAL/Modifying_wall_lignin1/2"/>
</dbReference>
<dbReference type="Pfam" id="PF06749">
    <property type="entry name" value="DUF1218"/>
    <property type="match status" value="1"/>
</dbReference>
<evidence type="ECO:0000256" key="2">
    <source>
        <dbReference type="ARBA" id="ARBA00022692"/>
    </source>
</evidence>
<evidence type="ECO:0000256" key="4">
    <source>
        <dbReference type="ARBA" id="ARBA00022989"/>
    </source>
</evidence>
<accession>A0A8J5WAY3</accession>
<keyword evidence="4 7" id="KW-1133">Transmembrane helix</keyword>
<evidence type="ECO:0000256" key="7">
    <source>
        <dbReference type="SAM" id="Phobius"/>
    </source>
</evidence>
<feature type="transmembrane region" description="Helical" evidence="7">
    <location>
        <begin position="49"/>
        <end position="74"/>
    </location>
</feature>
<protein>
    <submittedName>
        <fullName evidence="8">Uncharacterized protein</fullName>
    </submittedName>
</protein>
<dbReference type="OrthoDB" id="1931917at2759"/>
<organism evidence="8 9">
    <name type="scientific">Zizania palustris</name>
    <name type="common">Northern wild rice</name>
    <dbReference type="NCBI Taxonomy" id="103762"/>
    <lineage>
        <taxon>Eukaryota</taxon>
        <taxon>Viridiplantae</taxon>
        <taxon>Streptophyta</taxon>
        <taxon>Embryophyta</taxon>
        <taxon>Tracheophyta</taxon>
        <taxon>Spermatophyta</taxon>
        <taxon>Magnoliopsida</taxon>
        <taxon>Liliopsida</taxon>
        <taxon>Poales</taxon>
        <taxon>Poaceae</taxon>
        <taxon>BOP clade</taxon>
        <taxon>Oryzoideae</taxon>
        <taxon>Oryzeae</taxon>
        <taxon>Zizaniinae</taxon>
        <taxon>Zizania</taxon>
    </lineage>
</organism>
<keyword evidence="9" id="KW-1185">Reference proteome</keyword>
<dbReference type="Proteomes" id="UP000729402">
    <property type="component" value="Unassembled WGS sequence"/>
</dbReference>
<keyword evidence="3" id="KW-0732">Signal</keyword>
<dbReference type="InterPro" id="IPR052222">
    <property type="entry name" value="DESIGUAL"/>
</dbReference>
<reference evidence="8" key="2">
    <citation type="submission" date="2021-02" db="EMBL/GenBank/DDBJ databases">
        <authorList>
            <person name="Kimball J.A."/>
            <person name="Haas M.W."/>
            <person name="Macchietto M."/>
            <person name="Kono T."/>
            <person name="Duquette J."/>
            <person name="Shao M."/>
        </authorList>
    </citation>
    <scope>NUCLEOTIDE SEQUENCE</scope>
    <source>
        <tissue evidence="8">Fresh leaf tissue</tissue>
    </source>
</reference>
<evidence type="ECO:0000256" key="5">
    <source>
        <dbReference type="ARBA" id="ARBA00023136"/>
    </source>
</evidence>
<evidence type="ECO:0000256" key="1">
    <source>
        <dbReference type="ARBA" id="ARBA00004127"/>
    </source>
</evidence>
<sequence length="186" mass="19670">MALSQDKQFGIATAFFGVLSFVFAIVAELKKGTPVRGRDVVICQFPPDPTVALGVLSVVAAACCAVVGAVAVFFPYKGRHVPRKAFFDYTPSTSSSISPCITVAGTGMTVWTTATEASHRLRNVHRDPAYACPTAKTGVFGGAAFLNLDASLFWLVCLILANNVREDYFDAGAVAVADRATGLDDK</sequence>
<dbReference type="AlphaFoldDB" id="A0A8J5WAY3"/>
<keyword evidence="5 7" id="KW-0472">Membrane</keyword>
<dbReference type="PANTHER" id="PTHR31769">
    <property type="entry name" value="OS07G0462200 PROTEIN-RELATED"/>
    <property type="match status" value="1"/>
</dbReference>
<dbReference type="EMBL" id="JAAALK010000082">
    <property type="protein sequence ID" value="KAG8085864.1"/>
    <property type="molecule type" value="Genomic_DNA"/>
</dbReference>
<proteinExistence type="inferred from homology"/>
<comment type="similarity">
    <text evidence="6">Belongs to the DESIGUAL family.</text>
</comment>
<reference evidence="8" key="1">
    <citation type="journal article" date="2021" name="bioRxiv">
        <title>Whole Genome Assembly and Annotation of Northern Wild Rice, Zizania palustris L., Supports a Whole Genome Duplication in the Zizania Genus.</title>
        <authorList>
            <person name="Haas M."/>
            <person name="Kono T."/>
            <person name="Macchietto M."/>
            <person name="Millas R."/>
            <person name="McGilp L."/>
            <person name="Shao M."/>
            <person name="Duquette J."/>
            <person name="Hirsch C.N."/>
            <person name="Kimball J."/>
        </authorList>
    </citation>
    <scope>NUCLEOTIDE SEQUENCE</scope>
    <source>
        <tissue evidence="8">Fresh leaf tissue</tissue>
    </source>
</reference>
<evidence type="ECO:0000313" key="8">
    <source>
        <dbReference type="EMBL" id="KAG8085864.1"/>
    </source>
</evidence>
<comment type="caution">
    <text evidence="8">The sequence shown here is derived from an EMBL/GenBank/DDBJ whole genome shotgun (WGS) entry which is preliminary data.</text>
</comment>
<evidence type="ECO:0000256" key="3">
    <source>
        <dbReference type="ARBA" id="ARBA00022729"/>
    </source>
</evidence>
<evidence type="ECO:0000313" key="9">
    <source>
        <dbReference type="Proteomes" id="UP000729402"/>
    </source>
</evidence>
<keyword evidence="2 7" id="KW-0812">Transmembrane</keyword>
<comment type="subcellular location">
    <subcellularLocation>
        <location evidence="1">Endomembrane system</location>
        <topology evidence="1">Multi-pass membrane protein</topology>
    </subcellularLocation>
</comment>